<keyword evidence="2" id="KW-1185">Reference proteome</keyword>
<dbReference type="Proteomes" id="UP000886520">
    <property type="component" value="Chromosome 14"/>
</dbReference>
<organism evidence="1 2">
    <name type="scientific">Adiantum capillus-veneris</name>
    <name type="common">Maidenhair fern</name>
    <dbReference type="NCBI Taxonomy" id="13818"/>
    <lineage>
        <taxon>Eukaryota</taxon>
        <taxon>Viridiplantae</taxon>
        <taxon>Streptophyta</taxon>
        <taxon>Embryophyta</taxon>
        <taxon>Tracheophyta</taxon>
        <taxon>Polypodiopsida</taxon>
        <taxon>Polypodiidae</taxon>
        <taxon>Polypodiales</taxon>
        <taxon>Pteridineae</taxon>
        <taxon>Pteridaceae</taxon>
        <taxon>Vittarioideae</taxon>
        <taxon>Adiantum</taxon>
    </lineage>
</organism>
<sequence length="200" mass="22541">MIGGVLLDWAFQLACQSWHSKGLDGQLVFREENAHNIAEGEVARQAWEDVAGIEDLSPMSITQWNHSRCANTPEFNQEKQLQWSEDANQHHGIYADLALSDLTNQVLASAGNGNRSNMSTTSISCRIIKKPSRFIERLAEEVVVHVPSTDDMEAIAMEAMALDDVDVMYGHLWSTIKDLKSVHKAHFQNCTHKMNQYNIF</sequence>
<evidence type="ECO:0000313" key="2">
    <source>
        <dbReference type="Proteomes" id="UP000886520"/>
    </source>
</evidence>
<accession>A0A9D4ZDQ3</accession>
<comment type="caution">
    <text evidence="1">The sequence shown here is derived from an EMBL/GenBank/DDBJ whole genome shotgun (WGS) entry which is preliminary data.</text>
</comment>
<name>A0A9D4ZDQ3_ADICA</name>
<reference evidence="1" key="1">
    <citation type="submission" date="2021-01" db="EMBL/GenBank/DDBJ databases">
        <title>Adiantum capillus-veneris genome.</title>
        <authorList>
            <person name="Fang Y."/>
            <person name="Liao Q."/>
        </authorList>
    </citation>
    <scope>NUCLEOTIDE SEQUENCE</scope>
    <source>
        <strain evidence="1">H3</strain>
        <tissue evidence="1">Leaf</tissue>
    </source>
</reference>
<gene>
    <name evidence="1" type="ORF">GOP47_0014670</name>
</gene>
<evidence type="ECO:0000313" key="1">
    <source>
        <dbReference type="EMBL" id="KAI5070327.1"/>
    </source>
</evidence>
<dbReference type="AlphaFoldDB" id="A0A9D4ZDQ3"/>
<proteinExistence type="predicted"/>
<protein>
    <submittedName>
        <fullName evidence="1">Uncharacterized protein</fullName>
    </submittedName>
</protein>
<dbReference type="EMBL" id="JABFUD020000014">
    <property type="protein sequence ID" value="KAI5070327.1"/>
    <property type="molecule type" value="Genomic_DNA"/>
</dbReference>